<comment type="subcellular location">
    <subcellularLocation>
        <location evidence="16 17">Host cytoplasm</location>
    </subcellularLocation>
    <subcellularLocation>
        <location evidence="16 17">Host nucleus</location>
    </subcellularLocation>
</comment>
<keyword evidence="11 16" id="KW-0010">Activator</keyword>
<evidence type="ECO:0000256" key="8">
    <source>
        <dbReference type="ARBA" id="ARBA00022833"/>
    </source>
</evidence>
<evidence type="ECO:0000256" key="2">
    <source>
        <dbReference type="ARBA" id="ARBA00022518"/>
    </source>
</evidence>
<comment type="subunit">
    <text evidence="16">Forms homodimers. Interacts with ubiquitin-protein ligase UBE3A/E6-AP; this interaction stimulates UBE3A ubiquitin activity. Interacts with host BAK1.</text>
</comment>
<evidence type="ECO:0000256" key="1">
    <source>
        <dbReference type="ARBA" id="ARBA00006346"/>
    </source>
</evidence>
<evidence type="ECO:0000256" key="3">
    <source>
        <dbReference type="ARBA" id="ARBA00022562"/>
    </source>
</evidence>
<dbReference type="HAMAP" id="MF_04006">
    <property type="entry name" value="HPV_E6"/>
    <property type="match status" value="1"/>
</dbReference>
<comment type="similarity">
    <text evidence="1 16 17">Belongs to the papillomaviridae E6 protein family.</text>
</comment>
<dbReference type="GO" id="GO:0008270">
    <property type="term" value="F:zinc ion binding"/>
    <property type="evidence" value="ECO:0007669"/>
    <property type="project" value="UniProtKB-KW"/>
</dbReference>
<dbReference type="SUPFAM" id="SSF161229">
    <property type="entry name" value="E6 C-terminal domain-like"/>
    <property type="match status" value="2"/>
</dbReference>
<dbReference type="GO" id="GO:0039648">
    <property type="term" value="P:symbiont-mediated perturbation of host ubiquitin-like protein modification"/>
    <property type="evidence" value="ECO:0007669"/>
    <property type="project" value="UniProtKB-UniRule"/>
</dbReference>
<keyword evidence="8 16" id="KW-0862">Zinc</keyword>
<keyword evidence="7 16" id="KW-0863">Zinc-finger</keyword>
<dbReference type="Gene3D" id="3.30.240.40">
    <property type="entry name" value="E6 early regulatory protein"/>
    <property type="match status" value="2"/>
</dbReference>
<evidence type="ECO:0000256" key="17">
    <source>
        <dbReference type="RuleBase" id="RU363123"/>
    </source>
</evidence>
<accession>A0A2D2ALH6</accession>
<evidence type="ECO:0000256" key="15">
    <source>
        <dbReference type="ARBA" id="ARBA00023323"/>
    </source>
</evidence>
<gene>
    <name evidence="16 18" type="primary">E6</name>
</gene>
<evidence type="ECO:0000256" key="14">
    <source>
        <dbReference type="ARBA" id="ARBA00023280"/>
    </source>
</evidence>
<organism evidence="18 19">
    <name type="scientific">Gammapapillomavirus 9</name>
    <dbReference type="NCBI Taxonomy" id="1175851"/>
    <lineage>
        <taxon>Viruses</taxon>
        <taxon>Monodnaviria</taxon>
        <taxon>Shotokuvirae</taxon>
        <taxon>Cossaviricota</taxon>
        <taxon>Papovaviricetes</taxon>
        <taxon>Zurhausenvirales</taxon>
        <taxon>Papillomaviridae</taxon>
        <taxon>Firstpapillomavirinae</taxon>
        <taxon>Gammapapillomavirus</taxon>
    </lineage>
</organism>
<keyword evidence="10 16" id="KW-0238">DNA-binding</keyword>
<dbReference type="EMBL" id="MF588709">
    <property type="protein sequence ID" value="ATQ38303.1"/>
    <property type="molecule type" value="Genomic_DNA"/>
</dbReference>
<dbReference type="Pfam" id="PF00518">
    <property type="entry name" value="E6"/>
    <property type="match status" value="1"/>
</dbReference>
<keyword evidence="2 16" id="KW-0244">Early protein</keyword>
<dbReference type="GO" id="GO:0006351">
    <property type="term" value="P:DNA-templated transcription"/>
    <property type="evidence" value="ECO:0007669"/>
    <property type="project" value="UniProtKB-UniRule"/>
</dbReference>
<keyword evidence="3 16" id="KW-1048">Host nucleus</keyword>
<evidence type="ECO:0000256" key="16">
    <source>
        <dbReference type="HAMAP-Rule" id="MF_04006"/>
    </source>
</evidence>
<dbReference type="GO" id="GO:0052150">
    <property type="term" value="P:symbiont-mediated perturbation of host apoptosis"/>
    <property type="evidence" value="ECO:0007669"/>
    <property type="project" value="UniProtKB-KW"/>
</dbReference>
<evidence type="ECO:0000256" key="13">
    <source>
        <dbReference type="ARBA" id="ARBA00023200"/>
    </source>
</evidence>
<proteinExistence type="inferred from homology"/>
<keyword evidence="12 16" id="KW-0804">Transcription</keyword>
<name>A0A2D2ALH6_9PAPI</name>
<dbReference type="GO" id="GO:0042025">
    <property type="term" value="C:host cell nucleus"/>
    <property type="evidence" value="ECO:0007669"/>
    <property type="project" value="UniProtKB-SubCell"/>
</dbReference>
<dbReference type="GO" id="GO:0006355">
    <property type="term" value="P:regulation of DNA-templated transcription"/>
    <property type="evidence" value="ECO:0007669"/>
    <property type="project" value="UniProtKB-UniRule"/>
</dbReference>
<evidence type="ECO:0000256" key="7">
    <source>
        <dbReference type="ARBA" id="ARBA00022771"/>
    </source>
</evidence>
<evidence type="ECO:0000256" key="10">
    <source>
        <dbReference type="ARBA" id="ARBA00023125"/>
    </source>
</evidence>
<dbReference type="Proteomes" id="UP000290798">
    <property type="component" value="Segment"/>
</dbReference>
<keyword evidence="6 16" id="KW-0479">Metal-binding</keyword>
<dbReference type="GO" id="GO:0003677">
    <property type="term" value="F:DNA binding"/>
    <property type="evidence" value="ECO:0007669"/>
    <property type="project" value="UniProtKB-UniRule"/>
</dbReference>
<keyword evidence="9 16" id="KW-0805">Transcription regulation</keyword>
<keyword evidence="5 16" id="KW-1090">Inhibition of host innate immune response by virus</keyword>
<reference evidence="19" key="1">
    <citation type="submission" date="2017-07" db="EMBL/GenBank/DDBJ databases">
        <title>HPV diversity in WHIM patients.</title>
        <authorList>
            <person name="Pastrana D.V."/>
            <person name="Peretti A."/>
            <person name="Welch N.L."/>
            <person name="Borgogna C."/>
            <person name="Badolato R."/>
            <person name="Gariglio M."/>
            <person name="FitzGerald P.C."/>
            <person name="McIntosh C.E."/>
            <person name="Van Doorslaer K."/>
            <person name="McBride A."/>
            <person name="Bliskovsky V."/>
            <person name="Velez D."/>
            <person name="Cho E."/>
            <person name="Brownell I."/>
            <person name="Liu J.S."/>
            <person name="Gonzalez C.M."/>
            <person name="Maldarelli F."/>
            <person name="Lisco A."/>
            <person name="Androphy E.J."/>
            <person name="Uldrick T.S."/>
            <person name="Yarchoan R."/>
            <person name="Dvoretzky I."/>
            <person name="Holland S.M."/>
            <person name="Freeman A.F."/>
            <person name="Murphy P.M."/>
            <person name="McDermott D.H."/>
            <person name="Buck C.B."/>
        </authorList>
    </citation>
    <scope>NUCLEOTIDE SEQUENCE [LARGE SCALE GENOMIC DNA]</scope>
</reference>
<comment type="function">
    <text evidence="16">Plays a major role in the induction and maintenance of cellular transformation. E6 associates with host UBE3A/E6-AP ubiquitin-protein ligase and modulates its activity. Protects host keratinocytes from apoptosis by mediating the degradation of host BAK1. May also inhibit host immune response.</text>
</comment>
<feature type="zinc finger region" evidence="16">
    <location>
        <begin position="38"/>
        <end position="74"/>
    </location>
</feature>
<comment type="caution">
    <text evidence="16">Lacks conserved residue(s) required for the propagation of feature annotation.</text>
</comment>
<dbReference type="GO" id="GO:0030430">
    <property type="term" value="C:host cell cytoplasm"/>
    <property type="evidence" value="ECO:0007669"/>
    <property type="project" value="UniProtKB-SubCell"/>
</dbReference>
<keyword evidence="13 16" id="KW-1035">Host cytoplasm</keyword>
<dbReference type="InterPro" id="IPR038575">
    <property type="entry name" value="E6_sf"/>
</dbReference>
<sequence>MWKIQQNLALLMENPFPTCLKAYCETFGISFFDLRLLCIFCKKYLTIVDLAQFYKKDLCLVWRNHVAFGCCYKCICLSARYESDNHFVCAVKVQNLHDFLNCSLENIHIRCYYCLSVLTLSEKVDLITRGKSACLVRGYWRAPCSECINRDI</sequence>
<keyword evidence="15 16" id="KW-1119">Modulation of host cell apoptosis by virus</keyword>
<evidence type="ECO:0000256" key="11">
    <source>
        <dbReference type="ARBA" id="ARBA00023159"/>
    </source>
</evidence>
<evidence type="ECO:0000256" key="6">
    <source>
        <dbReference type="ARBA" id="ARBA00022723"/>
    </source>
</evidence>
<evidence type="ECO:0000313" key="19">
    <source>
        <dbReference type="Proteomes" id="UP000290798"/>
    </source>
</evidence>
<dbReference type="InterPro" id="IPR001334">
    <property type="entry name" value="E6"/>
</dbReference>
<protein>
    <recommendedName>
        <fullName evidence="16 17">Protein E6</fullName>
    </recommendedName>
</protein>
<dbReference type="GO" id="GO:0052170">
    <property type="term" value="P:symbiont-mediated suppression of host innate immune response"/>
    <property type="evidence" value="ECO:0007669"/>
    <property type="project" value="UniProtKB-KW"/>
</dbReference>
<keyword evidence="4 16" id="KW-0945">Host-virus interaction</keyword>
<evidence type="ECO:0000256" key="4">
    <source>
        <dbReference type="ARBA" id="ARBA00022581"/>
    </source>
</evidence>
<evidence type="ECO:0000256" key="9">
    <source>
        <dbReference type="ARBA" id="ARBA00023015"/>
    </source>
</evidence>
<keyword evidence="14 16" id="KW-0899">Viral immunoevasion</keyword>
<feature type="zinc finger region" evidence="16">
    <location>
        <begin position="111"/>
        <end position="147"/>
    </location>
</feature>
<evidence type="ECO:0000256" key="5">
    <source>
        <dbReference type="ARBA" id="ARBA00022632"/>
    </source>
</evidence>
<evidence type="ECO:0000313" key="18">
    <source>
        <dbReference type="EMBL" id="ATQ38303.1"/>
    </source>
</evidence>
<dbReference type="GO" id="GO:0039502">
    <property type="term" value="P:symbiont-mediated suppression of host type I interferon-mediated signaling pathway"/>
    <property type="evidence" value="ECO:0007669"/>
    <property type="project" value="UniProtKB-UniRule"/>
</dbReference>
<evidence type="ECO:0000256" key="12">
    <source>
        <dbReference type="ARBA" id="ARBA00023163"/>
    </source>
</evidence>